<dbReference type="Gene3D" id="1.10.10.60">
    <property type="entry name" value="Homeodomain-like"/>
    <property type="match status" value="1"/>
</dbReference>
<dbReference type="RefSeq" id="WP_301159212.1">
    <property type="nucleotide sequence ID" value="NZ_JAUHQB010000001.1"/>
</dbReference>
<dbReference type="Gene3D" id="1.10.357.10">
    <property type="entry name" value="Tetracycline Repressor, domain 2"/>
    <property type="match status" value="1"/>
</dbReference>
<evidence type="ECO:0000256" key="2">
    <source>
        <dbReference type="ARBA" id="ARBA00023125"/>
    </source>
</evidence>
<evidence type="ECO:0000259" key="5">
    <source>
        <dbReference type="PROSITE" id="PS50977"/>
    </source>
</evidence>
<dbReference type="PANTHER" id="PTHR30055">
    <property type="entry name" value="HTH-TYPE TRANSCRIPTIONAL REGULATOR RUTR"/>
    <property type="match status" value="1"/>
</dbReference>
<gene>
    <name evidence="6" type="ORF">QQ002_00155</name>
</gene>
<comment type="caution">
    <text evidence="6">The sequence shown here is derived from an EMBL/GenBank/DDBJ whole genome shotgun (WGS) entry which is preliminary data.</text>
</comment>
<keyword evidence="2 4" id="KW-0238">DNA-binding</keyword>
<evidence type="ECO:0000256" key="4">
    <source>
        <dbReference type="PROSITE-ProRule" id="PRU00335"/>
    </source>
</evidence>
<dbReference type="AlphaFoldDB" id="A0AB35MDX2"/>
<dbReference type="SUPFAM" id="SSF46689">
    <property type="entry name" value="Homeodomain-like"/>
    <property type="match status" value="1"/>
</dbReference>
<dbReference type="PANTHER" id="PTHR30055:SF148">
    <property type="entry name" value="TETR-FAMILY TRANSCRIPTIONAL REGULATOR"/>
    <property type="match status" value="1"/>
</dbReference>
<dbReference type="InterPro" id="IPR001647">
    <property type="entry name" value="HTH_TetR"/>
</dbReference>
<sequence>MSINSAPVQRGPGRPRDEVRRARILDTAADLAAQDPRLVTMERIASQAHVSRTTLYKWWTAAHELLIDALQERTHWSLDHAEGSAIERLTAQLEDLVRIMTDPSTEGALRAVASGAATDPEIRRRFHEHWLAPRREVARQIITAGIGAGELRSELDVEAAIDAVFSPVYERAFYTGAPLDDGFVRSVMCIVAPGLVAAP</sequence>
<dbReference type="Pfam" id="PF16859">
    <property type="entry name" value="TetR_C_11"/>
    <property type="match status" value="1"/>
</dbReference>
<dbReference type="Proteomes" id="UP001172756">
    <property type="component" value="Unassembled WGS sequence"/>
</dbReference>
<feature type="domain" description="HTH tetR-type" evidence="5">
    <location>
        <begin position="18"/>
        <end position="77"/>
    </location>
</feature>
<evidence type="ECO:0000256" key="1">
    <source>
        <dbReference type="ARBA" id="ARBA00023015"/>
    </source>
</evidence>
<organism evidence="6 7">
    <name type="scientific">Demequina lignilytica</name>
    <dbReference type="NCBI Taxonomy" id="3051663"/>
    <lineage>
        <taxon>Bacteria</taxon>
        <taxon>Bacillati</taxon>
        <taxon>Actinomycetota</taxon>
        <taxon>Actinomycetes</taxon>
        <taxon>Micrococcales</taxon>
        <taxon>Demequinaceae</taxon>
        <taxon>Demequina</taxon>
    </lineage>
</organism>
<proteinExistence type="predicted"/>
<evidence type="ECO:0000313" key="6">
    <source>
        <dbReference type="EMBL" id="MDN4481949.1"/>
    </source>
</evidence>
<reference evidence="6 7" key="1">
    <citation type="submission" date="2023-06" db="EMBL/GenBank/DDBJ databases">
        <title>SYSU T0a273.</title>
        <authorList>
            <person name="Gao L."/>
            <person name="Fang B.-Z."/>
            <person name="Li W.-J."/>
        </authorList>
    </citation>
    <scope>NUCLEOTIDE SEQUENCE [LARGE SCALE GENOMIC DNA]</scope>
    <source>
        <strain evidence="6 7">SYSU T0a273</strain>
    </source>
</reference>
<dbReference type="InterPro" id="IPR009057">
    <property type="entry name" value="Homeodomain-like_sf"/>
</dbReference>
<dbReference type="Pfam" id="PF00440">
    <property type="entry name" value="TetR_N"/>
    <property type="match status" value="1"/>
</dbReference>
<evidence type="ECO:0000256" key="3">
    <source>
        <dbReference type="ARBA" id="ARBA00023163"/>
    </source>
</evidence>
<keyword evidence="3" id="KW-0804">Transcription</keyword>
<protein>
    <submittedName>
        <fullName evidence="6">TetR/AcrR family transcriptional regulator</fullName>
    </submittedName>
</protein>
<dbReference type="InterPro" id="IPR036271">
    <property type="entry name" value="Tet_transcr_reg_TetR-rel_C_sf"/>
</dbReference>
<dbReference type="InterPro" id="IPR050109">
    <property type="entry name" value="HTH-type_TetR-like_transc_reg"/>
</dbReference>
<dbReference type="EMBL" id="JAUHQB010000001">
    <property type="protein sequence ID" value="MDN4481949.1"/>
    <property type="molecule type" value="Genomic_DNA"/>
</dbReference>
<evidence type="ECO:0000313" key="7">
    <source>
        <dbReference type="Proteomes" id="UP001172756"/>
    </source>
</evidence>
<dbReference type="GO" id="GO:0003700">
    <property type="term" value="F:DNA-binding transcription factor activity"/>
    <property type="evidence" value="ECO:0007669"/>
    <property type="project" value="TreeGrafter"/>
</dbReference>
<dbReference type="SUPFAM" id="SSF48498">
    <property type="entry name" value="Tetracyclin repressor-like, C-terminal domain"/>
    <property type="match status" value="1"/>
</dbReference>
<accession>A0AB35MDX2</accession>
<dbReference type="GO" id="GO:0000976">
    <property type="term" value="F:transcription cis-regulatory region binding"/>
    <property type="evidence" value="ECO:0007669"/>
    <property type="project" value="TreeGrafter"/>
</dbReference>
<keyword evidence="1" id="KW-0805">Transcription regulation</keyword>
<dbReference type="InterPro" id="IPR011075">
    <property type="entry name" value="TetR_C"/>
</dbReference>
<dbReference type="PROSITE" id="PS50977">
    <property type="entry name" value="HTH_TETR_2"/>
    <property type="match status" value="1"/>
</dbReference>
<feature type="DNA-binding region" description="H-T-H motif" evidence="4">
    <location>
        <begin position="40"/>
        <end position="59"/>
    </location>
</feature>
<name>A0AB35MDX2_9MICO</name>